<dbReference type="InterPro" id="IPR029753">
    <property type="entry name" value="D-isomer_DH_CS"/>
</dbReference>
<evidence type="ECO:0000259" key="3">
    <source>
        <dbReference type="Pfam" id="PF02826"/>
    </source>
</evidence>
<dbReference type="CDD" id="cd12166">
    <property type="entry name" value="2-Hacid_dh_7"/>
    <property type="match status" value="1"/>
</dbReference>
<dbReference type="SUPFAM" id="SSF51735">
    <property type="entry name" value="NAD(P)-binding Rossmann-fold domains"/>
    <property type="match status" value="1"/>
</dbReference>
<dbReference type="PANTHER" id="PTHR43333:SF1">
    <property type="entry name" value="D-ISOMER SPECIFIC 2-HYDROXYACID DEHYDROGENASE NAD-BINDING DOMAIN-CONTAINING PROTEIN"/>
    <property type="match status" value="1"/>
</dbReference>
<dbReference type="AlphaFoldDB" id="A0A9W6LFV8"/>
<keyword evidence="2" id="KW-0520">NAD</keyword>
<evidence type="ECO:0000256" key="2">
    <source>
        <dbReference type="ARBA" id="ARBA00023027"/>
    </source>
</evidence>
<dbReference type="GO" id="GO:0051287">
    <property type="term" value="F:NAD binding"/>
    <property type="evidence" value="ECO:0007669"/>
    <property type="project" value="InterPro"/>
</dbReference>
<evidence type="ECO:0000313" key="4">
    <source>
        <dbReference type="EMBL" id="GLI42013.1"/>
    </source>
</evidence>
<dbReference type="RefSeq" id="WP_270115021.1">
    <property type="nucleotide sequence ID" value="NZ_BAAAOL010000003.1"/>
</dbReference>
<organism evidence="4 5">
    <name type="scientific">Glycomyces algeriensis</name>
    <dbReference type="NCBI Taxonomy" id="256037"/>
    <lineage>
        <taxon>Bacteria</taxon>
        <taxon>Bacillati</taxon>
        <taxon>Actinomycetota</taxon>
        <taxon>Actinomycetes</taxon>
        <taxon>Glycomycetales</taxon>
        <taxon>Glycomycetaceae</taxon>
        <taxon>Glycomyces</taxon>
    </lineage>
</organism>
<sequence length="309" mass="32635">MKAWIPHEAGLDQLGPVPDGVSVEVYDGGDYPSDPGGVEFLVPPAAPKATLPGMSYSTPPVLADMPNLKVVQLLSAGVENWVPYVPDGVLLCNNRGAHTEVTAEWVMAATLASVRRLDVFARNQSEGKWKLAWGTTLSGKRAVIIGAGSIGEAVARRFEASGLDVRMVARTARPGVGTLADLPGLLPEADVVVVMVPLTPETEGLVDATFLARMRDGALLVNAARGKIVDTAALTAEIASGRLRCALDVTEPEPLPADHELWGLEGAIVTPHVGGAVLGFIERVYPRVGEQIRRFAAGEPLQNVVENGY</sequence>
<evidence type="ECO:0000313" key="5">
    <source>
        <dbReference type="Proteomes" id="UP001144313"/>
    </source>
</evidence>
<dbReference type="Proteomes" id="UP001144313">
    <property type="component" value="Unassembled WGS sequence"/>
</dbReference>
<keyword evidence="5" id="KW-1185">Reference proteome</keyword>
<accession>A0A9W6LFV8</accession>
<evidence type="ECO:0000256" key="1">
    <source>
        <dbReference type="ARBA" id="ARBA00023002"/>
    </source>
</evidence>
<reference evidence="4" key="1">
    <citation type="submission" date="2022-12" db="EMBL/GenBank/DDBJ databases">
        <title>Reference genome sequencing for broad-spectrum identification of bacterial and archaeal isolates by mass spectrometry.</title>
        <authorList>
            <person name="Sekiguchi Y."/>
            <person name="Tourlousse D.M."/>
        </authorList>
    </citation>
    <scope>NUCLEOTIDE SEQUENCE</scope>
    <source>
        <strain evidence="4">LLR39Z86</strain>
    </source>
</reference>
<name>A0A9W6LFV8_9ACTN</name>
<dbReference type="Gene3D" id="3.40.50.720">
    <property type="entry name" value="NAD(P)-binding Rossmann-like Domain"/>
    <property type="match status" value="2"/>
</dbReference>
<proteinExistence type="predicted"/>
<dbReference type="GO" id="GO:0016616">
    <property type="term" value="F:oxidoreductase activity, acting on the CH-OH group of donors, NAD or NADP as acceptor"/>
    <property type="evidence" value="ECO:0007669"/>
    <property type="project" value="UniProtKB-ARBA"/>
</dbReference>
<dbReference type="Pfam" id="PF02826">
    <property type="entry name" value="2-Hacid_dh_C"/>
    <property type="match status" value="1"/>
</dbReference>
<dbReference type="InterPro" id="IPR006140">
    <property type="entry name" value="D-isomer_DH_NAD-bd"/>
</dbReference>
<comment type="caution">
    <text evidence="4">The sequence shown here is derived from an EMBL/GenBank/DDBJ whole genome shotgun (WGS) entry which is preliminary data.</text>
</comment>
<protein>
    <submittedName>
        <fullName evidence="4">Phosphoglycerate dehydrogenase</fullName>
    </submittedName>
</protein>
<dbReference type="PANTHER" id="PTHR43333">
    <property type="entry name" value="2-HACID_DH_C DOMAIN-CONTAINING PROTEIN"/>
    <property type="match status" value="1"/>
</dbReference>
<keyword evidence="1" id="KW-0560">Oxidoreductase</keyword>
<gene>
    <name evidence="4" type="primary">serA</name>
    <name evidence="4" type="ORF">GALLR39Z86_18630</name>
</gene>
<dbReference type="PROSITE" id="PS00671">
    <property type="entry name" value="D_2_HYDROXYACID_DH_3"/>
    <property type="match status" value="1"/>
</dbReference>
<dbReference type="EMBL" id="BSDT01000001">
    <property type="protein sequence ID" value="GLI42013.1"/>
    <property type="molecule type" value="Genomic_DNA"/>
</dbReference>
<feature type="domain" description="D-isomer specific 2-hydroxyacid dehydrogenase NAD-binding" evidence="3">
    <location>
        <begin position="108"/>
        <end position="274"/>
    </location>
</feature>
<dbReference type="InterPro" id="IPR036291">
    <property type="entry name" value="NAD(P)-bd_dom_sf"/>
</dbReference>